<feature type="transmembrane region" description="Helical" evidence="8">
    <location>
        <begin position="229"/>
        <end position="258"/>
    </location>
</feature>
<keyword evidence="6 8" id="KW-0472">Membrane</keyword>
<evidence type="ECO:0000256" key="4">
    <source>
        <dbReference type="ARBA" id="ARBA00022692"/>
    </source>
</evidence>
<feature type="domain" description="Glycoside-hydrolase family GH114 TIM-barrel" evidence="9">
    <location>
        <begin position="287"/>
        <end position="503"/>
    </location>
</feature>
<feature type="compositionally biased region" description="Acidic residues" evidence="7">
    <location>
        <begin position="564"/>
        <end position="574"/>
    </location>
</feature>
<gene>
    <name evidence="10" type="ORF">G195_009575</name>
</gene>
<dbReference type="PANTHER" id="PTHR35273">
    <property type="entry name" value="ALPHA-1,4 POLYGALACTOSAMINIDASE, PUTATIVE (AFU_ORTHOLOGUE AFUA_3G07890)-RELATED"/>
    <property type="match status" value="1"/>
</dbReference>
<comment type="caution">
    <text evidence="10">The sequence shown here is derived from an EMBL/GenBank/DDBJ whole genome shotgun (WGS) entry which is preliminary data.</text>
</comment>
<accession>A0A8J4W0U0</accession>
<reference evidence="10" key="2">
    <citation type="submission" date="2020-02" db="EMBL/GenBank/DDBJ databases">
        <authorList>
            <person name="Studholme D.J."/>
        </authorList>
    </citation>
    <scope>NUCLEOTIDE SEQUENCE</scope>
    <source>
        <strain evidence="10">00238/432</strain>
    </source>
</reference>
<dbReference type="Pfam" id="PF02417">
    <property type="entry name" value="Chromate_transp"/>
    <property type="match status" value="2"/>
</dbReference>
<keyword evidence="3" id="KW-1003">Cell membrane</keyword>
<keyword evidence="4 8" id="KW-0812">Transmembrane</keyword>
<evidence type="ECO:0000256" key="3">
    <source>
        <dbReference type="ARBA" id="ARBA00022475"/>
    </source>
</evidence>
<feature type="transmembrane region" description="Helical" evidence="8">
    <location>
        <begin position="196"/>
        <end position="217"/>
    </location>
</feature>
<evidence type="ECO:0000313" key="11">
    <source>
        <dbReference type="Proteomes" id="UP000702964"/>
    </source>
</evidence>
<dbReference type="InterPro" id="IPR003370">
    <property type="entry name" value="Chromate_transpt"/>
</dbReference>
<reference evidence="10" key="1">
    <citation type="journal article" date="2015" name="Genom Data">
        <title>Draft genome sequences of Phytophthora kernoviae and Phytophthora ramorum lineage EU2 from Scotland.</title>
        <authorList>
            <person name="Sambles C."/>
            <person name="Schlenzig A."/>
            <person name="O'Neill P."/>
            <person name="Grant M."/>
            <person name="Studholme D.J."/>
        </authorList>
    </citation>
    <scope>NUCLEOTIDE SEQUENCE</scope>
    <source>
        <strain evidence="10">00238/432</strain>
    </source>
</reference>
<evidence type="ECO:0000256" key="7">
    <source>
        <dbReference type="SAM" id="MobiDB-lite"/>
    </source>
</evidence>
<dbReference type="InterPro" id="IPR017853">
    <property type="entry name" value="GH"/>
</dbReference>
<dbReference type="Proteomes" id="UP000702964">
    <property type="component" value="Unassembled WGS sequence"/>
</dbReference>
<dbReference type="SUPFAM" id="SSF51445">
    <property type="entry name" value="(Trans)glycosidases"/>
    <property type="match status" value="1"/>
</dbReference>
<dbReference type="Pfam" id="PF03537">
    <property type="entry name" value="Glyco_hydro_114"/>
    <property type="match status" value="1"/>
</dbReference>
<comment type="subcellular location">
    <subcellularLocation>
        <location evidence="1">Cell membrane</location>
        <topology evidence="1">Multi-pass membrane protein</topology>
    </subcellularLocation>
</comment>
<evidence type="ECO:0000256" key="6">
    <source>
        <dbReference type="ARBA" id="ARBA00023136"/>
    </source>
</evidence>
<evidence type="ECO:0000256" key="8">
    <source>
        <dbReference type="SAM" id="Phobius"/>
    </source>
</evidence>
<feature type="region of interest" description="Disordered" evidence="7">
    <location>
        <begin position="537"/>
        <end position="592"/>
    </location>
</feature>
<name>A0A8J4W0U0_9STRA</name>
<protein>
    <recommendedName>
        <fullName evidence="9">Glycoside-hydrolase family GH114 TIM-barrel domain-containing protein</fullName>
    </recommendedName>
</protein>
<feature type="transmembrane region" description="Helical" evidence="8">
    <location>
        <begin position="164"/>
        <end position="184"/>
    </location>
</feature>
<dbReference type="InterPro" id="IPR004352">
    <property type="entry name" value="GH114_TIM-barrel"/>
</dbReference>
<evidence type="ECO:0000256" key="2">
    <source>
        <dbReference type="ARBA" id="ARBA00005262"/>
    </source>
</evidence>
<organism evidence="10 11">
    <name type="scientific">Phytophthora kernoviae 00238/432</name>
    <dbReference type="NCBI Taxonomy" id="1284355"/>
    <lineage>
        <taxon>Eukaryota</taxon>
        <taxon>Sar</taxon>
        <taxon>Stramenopiles</taxon>
        <taxon>Oomycota</taxon>
        <taxon>Peronosporomycetes</taxon>
        <taxon>Peronosporales</taxon>
        <taxon>Peronosporaceae</taxon>
        <taxon>Phytophthora</taxon>
    </lineage>
</organism>
<evidence type="ECO:0000313" key="10">
    <source>
        <dbReference type="EMBL" id="KAF4315817.1"/>
    </source>
</evidence>
<dbReference type="Gene3D" id="3.20.20.70">
    <property type="entry name" value="Aldolase class I"/>
    <property type="match status" value="1"/>
</dbReference>
<evidence type="ECO:0000256" key="5">
    <source>
        <dbReference type="ARBA" id="ARBA00022989"/>
    </source>
</evidence>
<proteinExistence type="inferred from homology"/>
<dbReference type="GO" id="GO:0015109">
    <property type="term" value="F:chromate transmembrane transporter activity"/>
    <property type="evidence" value="ECO:0007669"/>
    <property type="project" value="InterPro"/>
</dbReference>
<dbReference type="PANTHER" id="PTHR35273:SF2">
    <property type="entry name" value="ALPHA-GALACTOSIDASE"/>
    <property type="match status" value="1"/>
</dbReference>
<evidence type="ECO:0000256" key="1">
    <source>
        <dbReference type="ARBA" id="ARBA00004651"/>
    </source>
</evidence>
<evidence type="ECO:0000259" key="9">
    <source>
        <dbReference type="Pfam" id="PF03537"/>
    </source>
</evidence>
<keyword evidence="5 8" id="KW-1133">Transmembrane helix</keyword>
<dbReference type="EMBL" id="AOFI03000691">
    <property type="protein sequence ID" value="KAF4315817.1"/>
    <property type="molecule type" value="Genomic_DNA"/>
</dbReference>
<dbReference type="AlphaFoldDB" id="A0A8J4W0U0"/>
<dbReference type="GO" id="GO:0005886">
    <property type="term" value="C:plasma membrane"/>
    <property type="evidence" value="ECO:0007669"/>
    <property type="project" value="UniProtKB-SubCell"/>
</dbReference>
<dbReference type="InterPro" id="IPR013785">
    <property type="entry name" value="Aldolase_TIM"/>
</dbReference>
<feature type="transmembrane region" description="Helical" evidence="8">
    <location>
        <begin position="133"/>
        <end position="158"/>
    </location>
</feature>
<comment type="similarity">
    <text evidence="2">Belongs to the chromate ion transporter (CHR) (TC 2.A.51) family.</text>
</comment>
<feature type="transmembrane region" description="Helical" evidence="8">
    <location>
        <begin position="99"/>
        <end position="121"/>
    </location>
</feature>
<sequence length="592" mass="64510">MTRLESKPLLPLGNNDTHHGESFAQRLLSIPREVIPLSLLAFGGPPAHLALAHDRFVYKHKWLTDERFLEVLSISSAIPGPSSTQDNGEHTLLSLFYTFYWIGSIIFGGGQVMLPMLLDDVVMAGWVTKEQFLIGLALVQSLPGPLFNIAAYLGALLYGVSGSIVTTMGLFGPGIILFFGLLPLWERVRNNKSLKIFLSGVNASATGLIVASFMLLWEKAVHSNANAAVGLATALMVGVFRMPMSVAIILGSILGFLLSSEVFDLGQKDFCLLSCVHAWWKPTPDTSYQIQLSGTLDLSYDVNAYDIDIFDTPNTTIAELQQRGIKVICYFSAGTYEDWRTDKDRYASDIIGTSLDEWEGESWVDIRSSALREIISDRMKLAQAKGCDGVDPDNVDGAFNDNGFDLTADDQLDFNIFLASTAHDLDLTVGLKNDLDQIKDLVSHFDFAVNEQCVQYDECDVVVPFIDQDKPVFGIEYSGDKTSGCATANSLNFDTLFKTLSLQGERYSCHEMAGDSVSDSMSSSALISEGGLASKSASESASLGSENQSGSGIKTKVPSIELYSDSDTDEELASEADTVATLTPENCKRLRN</sequence>
<feature type="compositionally biased region" description="Low complexity" evidence="7">
    <location>
        <begin position="537"/>
        <end position="546"/>
    </location>
</feature>